<dbReference type="Gene3D" id="2.60.40.10">
    <property type="entry name" value="Immunoglobulins"/>
    <property type="match status" value="1"/>
</dbReference>
<dbReference type="InterPro" id="IPR013783">
    <property type="entry name" value="Ig-like_fold"/>
</dbReference>
<name>A0A0Q0XW55_9FLAO</name>
<dbReference type="NCBIfam" id="TIGR04131">
    <property type="entry name" value="Bac_Flav_CTERM"/>
    <property type="match status" value="1"/>
</dbReference>
<organism evidence="2 3">
    <name type="scientific">Flavobacterium aquidurense</name>
    <dbReference type="NCBI Taxonomy" id="362413"/>
    <lineage>
        <taxon>Bacteria</taxon>
        <taxon>Pseudomonadati</taxon>
        <taxon>Bacteroidota</taxon>
        <taxon>Flavobacteriia</taxon>
        <taxon>Flavobacteriales</taxon>
        <taxon>Flavobacteriaceae</taxon>
        <taxon>Flavobacterium</taxon>
    </lineage>
</organism>
<dbReference type="InterPro" id="IPR026341">
    <property type="entry name" value="T9SS_type_B"/>
</dbReference>
<dbReference type="Pfam" id="PF13585">
    <property type="entry name" value="CHU_C"/>
    <property type="match status" value="1"/>
</dbReference>
<protein>
    <submittedName>
        <fullName evidence="2">CHU C domain containing protein</fullName>
    </submittedName>
</protein>
<dbReference type="STRING" id="362413.RC62_543"/>
<evidence type="ECO:0000259" key="1">
    <source>
        <dbReference type="Pfam" id="PF24346"/>
    </source>
</evidence>
<dbReference type="AlphaFoldDB" id="A0A0Q0XW55"/>
<dbReference type="PATRIC" id="fig|362413.3.peg.521"/>
<dbReference type="Proteomes" id="UP000050443">
    <property type="component" value="Unassembled WGS sequence"/>
</dbReference>
<dbReference type="EMBL" id="JRLF01000010">
    <property type="protein sequence ID" value="KQB40648.1"/>
    <property type="molecule type" value="Genomic_DNA"/>
</dbReference>
<dbReference type="Pfam" id="PF24346">
    <property type="entry name" value="DUF7507"/>
    <property type="match status" value="1"/>
</dbReference>
<evidence type="ECO:0000313" key="2">
    <source>
        <dbReference type="EMBL" id="KQB40648.1"/>
    </source>
</evidence>
<comment type="caution">
    <text evidence="2">The sequence shown here is derived from an EMBL/GenBank/DDBJ whole genome shotgun (WGS) entry which is preliminary data.</text>
</comment>
<reference evidence="2 3" key="1">
    <citation type="submission" date="2014-09" db="EMBL/GenBank/DDBJ databases">
        <title>Genome sequence of Flavobacterium aquidurense RC62.</title>
        <authorList>
            <person name="Kim J.F."/>
            <person name="Kwak M.-J."/>
        </authorList>
    </citation>
    <scope>NUCLEOTIDE SEQUENCE [LARGE SCALE GENOMIC DNA]</scope>
    <source>
        <strain evidence="2 3">RC62</strain>
    </source>
</reference>
<evidence type="ECO:0000313" key="3">
    <source>
        <dbReference type="Proteomes" id="UP000050443"/>
    </source>
</evidence>
<dbReference type="InterPro" id="IPR055354">
    <property type="entry name" value="DUF7507"/>
</dbReference>
<proteinExistence type="predicted"/>
<gene>
    <name evidence="2" type="ORF">RC62_543</name>
</gene>
<feature type="domain" description="DUF7507" evidence="1">
    <location>
        <begin position="1052"/>
        <end position="1156"/>
    </location>
</feature>
<sequence>MSSVTQQTCAVATGSFTITNYDAGYTYVISPSAGVNQTGNTITAPAGSYTIIAKVNNCESLSSSAVIDSKICANEDNTYPAQTSATTTTTVGNVTSNDTLNGLPVTSADTNVTPITNGPLSIDANGELTLDPNTKSGTYTITYTICEEGANPINCASNTATVIVENTIVANVDNTYPSQTASATTTTIGNVTSNDTLNGLPITSANTNVTPITNGPLSIDANGELTLDPNTKSGTYTITYTICEEGANPVNCASNTATVVVENTIVANVDNTYPAQTASTTTTTIGNVTTNDTLNGLPVTAANTNVTPITNGPLSIDANGELTLDPNTKSGTYTITYTICEEGANPVNCASNTATVVVENTIVANVDNTYPAQPSATTITTVGNVTSNDTLNGLPVTSANTSVTPITNGPLSIDANGELTLDPNTKSGTYTITYTICEEGANPVNCASNTATVVVENTIVANVDNTYPAQTSSATTIGNVTSNDTLNGLPVTSVNTNVTPITNGPLSIDANGELTLDPNTKSGTYTITYTICEEGANPVNCASNTATVVVENTIIATVDNTYPAQPSATTITTIGNVTSNDTLNGLPVTSANTNVTPITNGPLSIDANGELTLDPNTKSGTYTITYTICEEGANPVNCASNTATVVVENTLVATVDNTYPAQTSATTTTTIGNVTSNDTLNGLPVTAANTSVTPITNGPLSIDANGELTLDPNTKSGTYTITYTICEEGANPVNCASNTATVVVGNGIINAVTENTLPINGSIGGTTLSLINNDTLNGNPAIISNTPGGVILKPVNVPTGLILNSDGTITVSAGTPIGIYEVEYSICEYLNQTNCSTVKSYIPVTGAVLQANNDNAGTVDSNKGQSSSTNIFSNDTLNGVALNPATVVLTTVVSNPNLILKADGTIEVKPGTLPGNYELTYQICELLNSSNCSQAVVKIKVVNIVEANPPTAPLTQIVLNNEGVVNVDGINGSLEFINVLDNDLLKGLPINSSDVVITNTPKNNYFEFNADGTVNVKPNTPGGNYSLIYQVCEKSNSGNCATATLNVFVEVPAIAIIKTAVFNDENASGYANAGETITYKFKVTNTGNVPLRRVMVSDPLPGVIVSGQAIDLEINESDENNFTGTYKITQSDINKGSVSNQASVKAVSDKGVVVEDMSDDENNTGDKPTVLPLNGCVIKVFNAFSPNGDEKNTRFYIQGLECYPDNTVEIYNRWGVLVYDIDKYNNEDRAFKGFSEGRTTVKQADGLPVGTYFYILKYKDSGSNSHEMSGYLYINK</sequence>
<accession>A0A0Q0XW55</accession>